<evidence type="ECO:0000313" key="2">
    <source>
        <dbReference type="EMBL" id="EIT68327.1"/>
    </source>
</evidence>
<evidence type="ECO:0000256" key="1">
    <source>
        <dbReference type="SAM" id="MobiDB-lite"/>
    </source>
</evidence>
<dbReference type="Proteomes" id="UP000003704">
    <property type="component" value="Unassembled WGS sequence"/>
</dbReference>
<keyword evidence="3" id="KW-1185">Reference proteome</keyword>
<sequence>MLDSISWRLLGKGQQKHADHPRRAFVHALLDIYERFGVYVGGQLLYSDLVREWPLTNFRRGDLETALDDSLEWQLVSLADGAGGPAVVLLSTDVPADPDASMGQRLREKAADRALRLQRARLSNKQPWDGVERRRPHQKPTEG</sequence>
<evidence type="ECO:0000313" key="3">
    <source>
        <dbReference type="Proteomes" id="UP000003704"/>
    </source>
</evidence>
<reference evidence="2 3" key="1">
    <citation type="journal article" date="2012" name="J. Bacteriol.">
        <title>Genome Sequence of n-Alkane-Degrading Hydrocarboniphaga effusa Strain AP103T (ATCC BAA-332T).</title>
        <authorList>
            <person name="Chang H.K."/>
            <person name="Zylstra G.J."/>
            <person name="Chae J.C."/>
        </authorList>
    </citation>
    <scope>NUCLEOTIDE SEQUENCE [LARGE SCALE GENOMIC DNA]</scope>
    <source>
        <strain evidence="2 3">AP103</strain>
    </source>
</reference>
<accession>I7Z9G9</accession>
<feature type="region of interest" description="Disordered" evidence="1">
    <location>
        <begin position="120"/>
        <end position="143"/>
    </location>
</feature>
<organism evidence="2 3">
    <name type="scientific">Hydrocarboniphaga effusa AP103</name>
    <dbReference type="NCBI Taxonomy" id="1172194"/>
    <lineage>
        <taxon>Bacteria</taxon>
        <taxon>Pseudomonadati</taxon>
        <taxon>Pseudomonadota</taxon>
        <taxon>Gammaproteobacteria</taxon>
        <taxon>Nevskiales</taxon>
        <taxon>Nevskiaceae</taxon>
        <taxon>Hydrocarboniphaga</taxon>
    </lineage>
</organism>
<dbReference type="RefSeq" id="WP_007186461.1">
    <property type="nucleotide sequence ID" value="NZ_AKGD01000003.1"/>
</dbReference>
<protein>
    <submittedName>
        <fullName evidence="2">Uncharacterized protein</fullName>
    </submittedName>
</protein>
<dbReference type="OrthoDB" id="9883864at2"/>
<feature type="compositionally biased region" description="Basic residues" evidence="1">
    <location>
        <begin position="134"/>
        <end position="143"/>
    </location>
</feature>
<dbReference type="AlphaFoldDB" id="I7Z9G9"/>
<dbReference type="EMBL" id="AKGD01000003">
    <property type="protein sequence ID" value="EIT68327.1"/>
    <property type="molecule type" value="Genomic_DNA"/>
</dbReference>
<comment type="caution">
    <text evidence="2">The sequence shown here is derived from an EMBL/GenBank/DDBJ whole genome shotgun (WGS) entry which is preliminary data.</text>
</comment>
<proteinExistence type="predicted"/>
<gene>
    <name evidence="2" type="ORF">WQQ_35220</name>
</gene>
<name>I7Z9G9_9GAMM</name>